<protein>
    <recommendedName>
        <fullName evidence="2">Myb/SANT-like DNA-binding domain-containing protein</fullName>
    </recommendedName>
</protein>
<dbReference type="Proteomes" id="UP000717996">
    <property type="component" value="Unassembled WGS sequence"/>
</dbReference>
<gene>
    <name evidence="3" type="ORF">G6F51_002641</name>
</gene>
<dbReference type="OrthoDB" id="2250540at2759"/>
<organism evidence="3 4">
    <name type="scientific">Rhizopus oryzae</name>
    <name type="common">Mucormycosis agent</name>
    <name type="synonym">Rhizopus arrhizus var. delemar</name>
    <dbReference type="NCBI Taxonomy" id="64495"/>
    <lineage>
        <taxon>Eukaryota</taxon>
        <taxon>Fungi</taxon>
        <taxon>Fungi incertae sedis</taxon>
        <taxon>Mucoromycota</taxon>
        <taxon>Mucoromycotina</taxon>
        <taxon>Mucoromycetes</taxon>
        <taxon>Mucorales</taxon>
        <taxon>Mucorineae</taxon>
        <taxon>Rhizopodaceae</taxon>
        <taxon>Rhizopus</taxon>
    </lineage>
</organism>
<dbReference type="Gene3D" id="1.10.10.60">
    <property type="entry name" value="Homeodomain-like"/>
    <property type="match status" value="1"/>
</dbReference>
<reference evidence="3" key="1">
    <citation type="journal article" date="2020" name="Microb. Genom.">
        <title>Genetic diversity of clinical and environmental Mucorales isolates obtained from an investigation of mucormycosis cases among solid organ transplant recipients.</title>
        <authorList>
            <person name="Nguyen M.H."/>
            <person name="Kaul D."/>
            <person name="Muto C."/>
            <person name="Cheng S.J."/>
            <person name="Richter R.A."/>
            <person name="Bruno V.M."/>
            <person name="Liu G."/>
            <person name="Beyhan S."/>
            <person name="Sundermann A.J."/>
            <person name="Mounaud S."/>
            <person name="Pasculle A.W."/>
            <person name="Nierman W.C."/>
            <person name="Driscoll E."/>
            <person name="Cumbie R."/>
            <person name="Clancy C.J."/>
            <person name="Dupont C.L."/>
        </authorList>
    </citation>
    <scope>NUCLEOTIDE SEQUENCE</scope>
    <source>
        <strain evidence="3">GL16</strain>
    </source>
</reference>
<dbReference type="EMBL" id="JAANIT010000234">
    <property type="protein sequence ID" value="KAG1550111.1"/>
    <property type="molecule type" value="Genomic_DNA"/>
</dbReference>
<name>A0A9P6YJE2_RHIOR</name>
<feature type="compositionally biased region" description="Polar residues" evidence="1">
    <location>
        <begin position="180"/>
        <end position="194"/>
    </location>
</feature>
<feature type="domain" description="Myb/SANT-like DNA-binding" evidence="2">
    <location>
        <begin position="80"/>
        <end position="173"/>
    </location>
</feature>
<dbReference type="AlphaFoldDB" id="A0A9P6YJE2"/>
<evidence type="ECO:0000313" key="3">
    <source>
        <dbReference type="EMBL" id="KAG1550111.1"/>
    </source>
</evidence>
<accession>A0A9P6YJE2</accession>
<proteinExistence type="predicted"/>
<dbReference type="InterPro" id="IPR044822">
    <property type="entry name" value="Myb_DNA-bind_4"/>
</dbReference>
<evidence type="ECO:0000256" key="1">
    <source>
        <dbReference type="SAM" id="MobiDB-lite"/>
    </source>
</evidence>
<evidence type="ECO:0000259" key="2">
    <source>
        <dbReference type="Pfam" id="PF13837"/>
    </source>
</evidence>
<feature type="compositionally biased region" description="Polar residues" evidence="1">
    <location>
        <begin position="62"/>
        <end position="81"/>
    </location>
</feature>
<dbReference type="Pfam" id="PF13837">
    <property type="entry name" value="Myb_DNA-bind_4"/>
    <property type="match status" value="1"/>
</dbReference>
<feature type="region of interest" description="Disordered" evidence="1">
    <location>
        <begin position="24"/>
        <end position="81"/>
    </location>
</feature>
<comment type="caution">
    <text evidence="3">The sequence shown here is derived from an EMBL/GenBank/DDBJ whole genome shotgun (WGS) entry which is preliminary data.</text>
</comment>
<feature type="region of interest" description="Disordered" evidence="1">
    <location>
        <begin position="180"/>
        <end position="236"/>
    </location>
</feature>
<sequence length="324" mass="36792">MNNNTTGIDSKSNNTDIVFIHYDGTSTFTQPSPPLQLPQQLEQPLPPQPHIEPNVAPPYAETFNTRNTDHSSPSSNRRSANWDRASTSVLIDLYKESLAAIDSSGKQAKSILYKQMAERFNNHEAVVTKRSEKALKRKWEELCNKYRRRMRDNASRDRLPSERWEFHEKMEEVVGLLHQPITTTNPSDSDQANHTTEKPVVVEAEGAEQPTTEDIPRRRRLSSSSLTGSPAPQRIRTDANTPVFSAVENSARILAQEIYENNRGRPNTSSEGNEQQDTLLRLIVQNNERQDAMLKLMVQNGERQDALISTLQTLVSHLINKREN</sequence>
<evidence type="ECO:0000313" key="4">
    <source>
        <dbReference type="Proteomes" id="UP000717996"/>
    </source>
</evidence>